<dbReference type="InterPro" id="IPR015424">
    <property type="entry name" value="PyrdxlP-dep_Trfase"/>
</dbReference>
<dbReference type="Gene3D" id="1.10.10.60">
    <property type="entry name" value="Homeodomain-like"/>
    <property type="match status" value="1"/>
</dbReference>
<dbReference type="GO" id="GO:0030170">
    <property type="term" value="F:pyridoxal phosphate binding"/>
    <property type="evidence" value="ECO:0007669"/>
    <property type="project" value="InterPro"/>
</dbReference>
<feature type="region of interest" description="Disordered" evidence="6">
    <location>
        <begin position="58"/>
        <end position="87"/>
    </location>
</feature>
<dbReference type="GO" id="GO:0006520">
    <property type="term" value="P:amino acid metabolic process"/>
    <property type="evidence" value="ECO:0007669"/>
    <property type="project" value="InterPro"/>
</dbReference>
<dbReference type="InterPro" id="IPR004839">
    <property type="entry name" value="Aminotransferase_I/II_large"/>
</dbReference>
<keyword evidence="7" id="KW-0812">Transmembrane</keyword>
<feature type="domain" description="HTH psq-type" evidence="9">
    <location>
        <begin position="9"/>
        <end position="41"/>
    </location>
</feature>
<evidence type="ECO:0000259" key="9">
    <source>
        <dbReference type="Pfam" id="PF05225"/>
    </source>
</evidence>
<dbReference type="SUPFAM" id="SSF46689">
    <property type="entry name" value="Homeodomain-like"/>
    <property type="match status" value="1"/>
</dbReference>
<evidence type="ECO:0000259" key="8">
    <source>
        <dbReference type="Pfam" id="PF00155"/>
    </source>
</evidence>
<keyword evidence="3" id="KW-0032">Aminotransferase</keyword>
<comment type="cofactor">
    <cofactor evidence="1">
        <name>pyridoxal 5'-phosphate</name>
        <dbReference type="ChEBI" id="CHEBI:597326"/>
    </cofactor>
</comment>
<organism evidence="10 11">
    <name type="scientific">Pythium insidiosum</name>
    <name type="common">Pythiosis disease agent</name>
    <dbReference type="NCBI Taxonomy" id="114742"/>
    <lineage>
        <taxon>Eukaryota</taxon>
        <taxon>Sar</taxon>
        <taxon>Stramenopiles</taxon>
        <taxon>Oomycota</taxon>
        <taxon>Peronosporomycetes</taxon>
        <taxon>Pythiales</taxon>
        <taxon>Pythiaceae</taxon>
        <taxon>Pythium</taxon>
    </lineage>
</organism>
<proteinExistence type="inferred from homology"/>
<dbReference type="InterPro" id="IPR050596">
    <property type="entry name" value="AspAT/PAT-like"/>
</dbReference>
<evidence type="ECO:0000313" key="10">
    <source>
        <dbReference type="EMBL" id="KAJ0394265.1"/>
    </source>
</evidence>
<evidence type="ECO:0000256" key="3">
    <source>
        <dbReference type="ARBA" id="ARBA00022576"/>
    </source>
</evidence>
<evidence type="ECO:0000313" key="11">
    <source>
        <dbReference type="Proteomes" id="UP001209570"/>
    </source>
</evidence>
<evidence type="ECO:0000256" key="2">
    <source>
        <dbReference type="ARBA" id="ARBA00007441"/>
    </source>
</evidence>
<dbReference type="PANTHER" id="PTHR46383:SF1">
    <property type="entry name" value="ASPARTATE AMINOTRANSFERASE"/>
    <property type="match status" value="1"/>
</dbReference>
<accession>A0AAD5Q343</accession>
<dbReference type="Gene3D" id="3.90.1150.10">
    <property type="entry name" value="Aspartate Aminotransferase, domain 1"/>
    <property type="match status" value="1"/>
</dbReference>
<keyword evidence="7" id="KW-1133">Transmembrane helix</keyword>
<comment type="similarity">
    <text evidence="2">Belongs to the class-I pyridoxal-phosphate-dependent aminotransferase family.</text>
</comment>
<name>A0AAD5Q343_PYTIN</name>
<gene>
    <name evidence="10" type="ORF">P43SY_004642</name>
</gene>
<evidence type="ECO:0000256" key="6">
    <source>
        <dbReference type="SAM" id="MobiDB-lite"/>
    </source>
</evidence>
<dbReference type="AlphaFoldDB" id="A0AAD5Q343"/>
<evidence type="ECO:0000256" key="1">
    <source>
        <dbReference type="ARBA" id="ARBA00001933"/>
    </source>
</evidence>
<evidence type="ECO:0000256" key="7">
    <source>
        <dbReference type="SAM" id="Phobius"/>
    </source>
</evidence>
<dbReference type="InterPro" id="IPR007889">
    <property type="entry name" value="HTH_Psq"/>
</dbReference>
<feature type="transmembrane region" description="Helical" evidence="7">
    <location>
        <begin position="477"/>
        <end position="499"/>
    </location>
</feature>
<dbReference type="EMBL" id="JAKCXM010000423">
    <property type="protein sequence ID" value="KAJ0394265.1"/>
    <property type="molecule type" value="Genomic_DNA"/>
</dbReference>
<dbReference type="InterPro" id="IPR009057">
    <property type="entry name" value="Homeodomain-like_sf"/>
</dbReference>
<feature type="transmembrane region" description="Helical" evidence="7">
    <location>
        <begin position="421"/>
        <end position="443"/>
    </location>
</feature>
<dbReference type="PROSITE" id="PS00105">
    <property type="entry name" value="AA_TRANSFER_CLASS_1"/>
    <property type="match status" value="1"/>
</dbReference>
<keyword evidence="11" id="KW-1185">Reference proteome</keyword>
<feature type="transmembrane region" description="Helical" evidence="7">
    <location>
        <begin position="786"/>
        <end position="808"/>
    </location>
</feature>
<dbReference type="Pfam" id="PF00155">
    <property type="entry name" value="Aminotran_1_2"/>
    <property type="match status" value="1"/>
</dbReference>
<dbReference type="Proteomes" id="UP001209570">
    <property type="component" value="Unassembled WGS sequence"/>
</dbReference>
<dbReference type="Pfam" id="PF05225">
    <property type="entry name" value="HTH_psq"/>
    <property type="match status" value="1"/>
</dbReference>
<evidence type="ECO:0008006" key="12">
    <source>
        <dbReference type="Google" id="ProtNLM"/>
    </source>
</evidence>
<evidence type="ECO:0000256" key="4">
    <source>
        <dbReference type="ARBA" id="ARBA00022679"/>
    </source>
</evidence>
<evidence type="ECO:0000256" key="5">
    <source>
        <dbReference type="ARBA" id="ARBA00022898"/>
    </source>
</evidence>
<dbReference type="PANTHER" id="PTHR46383">
    <property type="entry name" value="ASPARTATE AMINOTRANSFERASE"/>
    <property type="match status" value="1"/>
</dbReference>
<keyword evidence="7" id="KW-0472">Membrane</keyword>
<keyword evidence="4" id="KW-0808">Transferase</keyword>
<dbReference type="SUPFAM" id="SSF53383">
    <property type="entry name" value="PLP-dependent transferases"/>
    <property type="match status" value="1"/>
</dbReference>
<feature type="compositionally biased region" description="Low complexity" evidence="6">
    <location>
        <begin position="58"/>
        <end position="82"/>
    </location>
</feature>
<dbReference type="GO" id="GO:0008483">
    <property type="term" value="F:transaminase activity"/>
    <property type="evidence" value="ECO:0007669"/>
    <property type="project" value="UniProtKB-KW"/>
</dbReference>
<dbReference type="Gene3D" id="3.40.640.10">
    <property type="entry name" value="Type I PLP-dependent aspartate aminotransferase-like (Major domain)"/>
    <property type="match status" value="1"/>
</dbReference>
<sequence length="1145" mass="127642">MKAELDPNMLCAVRAVVQEGMALREAARKYRVPRTTLQRRIHSTQVVAAVTATAPAHPAALPRTPTQQQHDATASDSSSTLSDSHEDSPTVYYGDLLLPNPSCTSYAPQANIAGRNMFWLPTNPGDRWVLKPEVLEEHCAKDPKAPRVLILNSPSNPTGTVYREDELKALAEVARRYRVLVISDEIYSELHHVGAHHSISKFYPEGTIVSGGLSKWCGAGGWRMGFWLFPASMAWLRHSMIVMASETYTSVASPIQHAARRAFVPDCIELAAYKEKCCKILKIIGLWCCHELREMRVTVLDPEGGFYVFPCFGTQRELLADRGILTDIELCQRVLNDTGVALLPGSAFGRDPTELYVRVAFVDFKGDIALYLIESMADQGAEVLKPIHVPPPDMPQVEPTASAIEPSPARAAFKFVELPSWGFRLAWVMMLTLHGLCAFYFILNAHVYDKTPGSALETALVAYNVGMPMDAYDTLMGVHAAFAAIHILLGAVMVLYSLWKRRFSFGPLQELGLDGSIRPTSKVASSNGNRRFSSLTSALSAGSTESGRLHAIVTAGTRWMQLVAALYSRQGFFGVEGKYFDEILTVREIVESALQAYQAYRMSQLLARPWLNRFYVTMLVVNCWMVPIVHFVCRHRVMHRRALGLLFDATLDFTSAMVVPTVLLFSYYPDFDVPSWGFPYTLWFDDMWVVNVVTEFQIMLVTSWGDLASRCVFSIGLISCIESAKELLRESSPADAKRHARAKHQVPIADAKEQTLSPAAAARPSIAHARAWSSFRQLRHASLRRMLQSLQVMCAALGAVVVVLHMYAESASKLDNCLIQVHPWLERKPACVLLQWDCHTRLDSGDAAAITAQWSKTSPAYVRRVLLLHCYQLQMPPLVTAFHEMTGMKVYNSTIAAWNSDAALTATNHPRMVLAYFVRVNTSSTGELPPGLMTAPFPPTLWDIEFAVSNLRKLPDDLDTKWPLGLYFTCERCEFTAVPPAIVRLMPYWITFAENPFTGFPFEVFQIPVLEHFGLAGVPLPSLLPPTQGDSFLQDTSVRYLYLAGTNVTWLPRWVDAFAALPRSLWYQPALDLTFTPMCEAIGQMQAGTLERFPPEWTANVPADQLSRYMTVTRSNVSALDGVVGCFAFSILGYPLDDEDGRYML</sequence>
<feature type="transmembrane region" description="Helical" evidence="7">
    <location>
        <begin position="614"/>
        <end position="633"/>
    </location>
</feature>
<reference evidence="10" key="1">
    <citation type="submission" date="2021-12" db="EMBL/GenBank/DDBJ databases">
        <title>Prjna785345.</title>
        <authorList>
            <person name="Rujirawat T."/>
            <person name="Krajaejun T."/>
        </authorList>
    </citation>
    <scope>NUCLEOTIDE SEQUENCE</scope>
    <source>
        <strain evidence="10">Pi057C3</strain>
    </source>
</reference>
<protein>
    <recommendedName>
        <fullName evidence="12">HTH psq-type domain-containing protein</fullName>
    </recommendedName>
</protein>
<keyword evidence="5" id="KW-0663">Pyridoxal phosphate</keyword>
<feature type="domain" description="Aminotransferase class I/classII large" evidence="8">
    <location>
        <begin position="97"/>
        <end position="359"/>
    </location>
</feature>
<dbReference type="InterPro" id="IPR004838">
    <property type="entry name" value="NHTrfase_class1_PyrdxlP-BS"/>
</dbReference>
<dbReference type="CDD" id="cd00609">
    <property type="entry name" value="AAT_like"/>
    <property type="match status" value="1"/>
</dbReference>
<comment type="caution">
    <text evidence="10">The sequence shown here is derived from an EMBL/GenBank/DDBJ whole genome shotgun (WGS) entry which is preliminary data.</text>
</comment>
<dbReference type="InterPro" id="IPR015421">
    <property type="entry name" value="PyrdxlP-dep_Trfase_major"/>
</dbReference>
<dbReference type="GO" id="GO:0003677">
    <property type="term" value="F:DNA binding"/>
    <property type="evidence" value="ECO:0007669"/>
    <property type="project" value="InterPro"/>
</dbReference>
<dbReference type="InterPro" id="IPR015422">
    <property type="entry name" value="PyrdxlP-dep_Trfase_small"/>
</dbReference>